<reference evidence="1 2" key="1">
    <citation type="submission" date="2017-10" db="EMBL/GenBank/DDBJ databases">
        <title>Whole genome sequencing of members of genus Pseudoxanthomonas.</title>
        <authorList>
            <person name="Kumar S."/>
            <person name="Bansal K."/>
            <person name="Kaur A."/>
            <person name="Patil P."/>
            <person name="Sharma S."/>
            <person name="Patil P.B."/>
        </authorList>
    </citation>
    <scope>NUCLEOTIDE SEQUENCE [LARGE SCALE GENOMIC DNA]</scope>
    <source>
        <strain evidence="1 2">DSM 17109</strain>
    </source>
</reference>
<dbReference type="EMBL" id="PDWW01000026">
    <property type="protein sequence ID" value="KAF1723573.1"/>
    <property type="molecule type" value="Genomic_DNA"/>
</dbReference>
<evidence type="ECO:0000313" key="2">
    <source>
        <dbReference type="Proteomes" id="UP000781710"/>
    </source>
</evidence>
<comment type="caution">
    <text evidence="1">The sequence shown here is derived from an EMBL/GenBank/DDBJ whole genome shotgun (WGS) entry which is preliminary data.</text>
</comment>
<evidence type="ECO:0000313" key="1">
    <source>
        <dbReference type="EMBL" id="KAF1723573.1"/>
    </source>
</evidence>
<protein>
    <submittedName>
        <fullName evidence="1">Uncharacterized protein</fullName>
    </submittedName>
</protein>
<keyword evidence="2" id="KW-1185">Reference proteome</keyword>
<proteinExistence type="predicted"/>
<gene>
    <name evidence="1" type="ORF">CSC78_15560</name>
</gene>
<dbReference type="Proteomes" id="UP000781710">
    <property type="component" value="Unassembled WGS sequence"/>
</dbReference>
<sequence length="178" mass="19958">MAMTQESGAGRASKIDNTVADWPLTFVRHNFGATSYSTYGCKVLYNGFLHLSEEDDVLQMSSARAHPDSLRKTSAGYLGVKNFPAPAKVTWRSADGVAHEADVDIGAIFKDRMILHRVPREDVREGVSITDPDIILEVNDRTINVYMRAFVPTRELQIPGNRYSGHRDDLVLAWTRTY</sequence>
<accession>A0ABQ6ZDZ8</accession>
<organism evidence="1 2">
    <name type="scientific">Pseudoxanthomonas japonensis</name>
    <dbReference type="NCBI Taxonomy" id="69284"/>
    <lineage>
        <taxon>Bacteria</taxon>
        <taxon>Pseudomonadati</taxon>
        <taxon>Pseudomonadota</taxon>
        <taxon>Gammaproteobacteria</taxon>
        <taxon>Lysobacterales</taxon>
        <taxon>Lysobacteraceae</taxon>
        <taxon>Pseudoxanthomonas</taxon>
    </lineage>
</organism>
<name>A0ABQ6ZDZ8_9GAMM</name>